<feature type="transmembrane region" description="Helical" evidence="5">
    <location>
        <begin position="120"/>
        <end position="141"/>
    </location>
</feature>
<dbReference type="CDD" id="cd00637">
    <property type="entry name" value="7tm_classA_rhodopsin-like"/>
    <property type="match status" value="1"/>
</dbReference>
<feature type="transmembrane region" description="Helical" evidence="5">
    <location>
        <begin position="213"/>
        <end position="234"/>
    </location>
</feature>
<protein>
    <recommendedName>
        <fullName evidence="6">G-protein coupled receptors family 1 profile domain-containing protein</fullName>
    </recommendedName>
</protein>
<dbReference type="PROSITE" id="PS50262">
    <property type="entry name" value="G_PROTEIN_RECEP_F1_2"/>
    <property type="match status" value="1"/>
</dbReference>
<feature type="transmembrane region" description="Helical" evidence="5">
    <location>
        <begin position="254"/>
        <end position="274"/>
    </location>
</feature>
<evidence type="ECO:0000256" key="5">
    <source>
        <dbReference type="SAM" id="Phobius"/>
    </source>
</evidence>
<evidence type="ECO:0000256" key="1">
    <source>
        <dbReference type="ARBA" id="ARBA00004370"/>
    </source>
</evidence>
<evidence type="ECO:0000313" key="7">
    <source>
        <dbReference type="EMBL" id="CAF1647396.1"/>
    </source>
</evidence>
<proteinExistence type="predicted"/>
<name>A0A816EG23_ADIRI</name>
<dbReference type="EMBL" id="CAJNOR010009710">
    <property type="protein sequence ID" value="CAF1647396.1"/>
    <property type="molecule type" value="Genomic_DNA"/>
</dbReference>
<evidence type="ECO:0000313" key="8">
    <source>
        <dbReference type="Proteomes" id="UP000663828"/>
    </source>
</evidence>
<organism evidence="7 8">
    <name type="scientific">Adineta ricciae</name>
    <name type="common">Rotifer</name>
    <dbReference type="NCBI Taxonomy" id="249248"/>
    <lineage>
        <taxon>Eukaryota</taxon>
        <taxon>Metazoa</taxon>
        <taxon>Spiralia</taxon>
        <taxon>Gnathifera</taxon>
        <taxon>Rotifera</taxon>
        <taxon>Eurotatoria</taxon>
        <taxon>Bdelloidea</taxon>
        <taxon>Adinetida</taxon>
        <taxon>Adinetidae</taxon>
        <taxon>Adineta</taxon>
    </lineage>
</organism>
<keyword evidence="2 5" id="KW-0812">Transmembrane</keyword>
<feature type="transmembrane region" description="Helical" evidence="5">
    <location>
        <begin position="42"/>
        <end position="60"/>
    </location>
</feature>
<dbReference type="AlphaFoldDB" id="A0A816EG23"/>
<dbReference type="InterPro" id="IPR017452">
    <property type="entry name" value="GPCR_Rhodpsn_7TM"/>
</dbReference>
<dbReference type="SUPFAM" id="SSF81321">
    <property type="entry name" value="Family A G protein-coupled receptor-like"/>
    <property type="match status" value="1"/>
</dbReference>
<keyword evidence="8" id="KW-1185">Reference proteome</keyword>
<sequence length="302" mass="35138">MFSYTILLNLLTLAFSCVGLLSSMTFIFIVISSHRFRRNLSLILAMNLSIGGLITCSAMLNQTIYMLLNTPEDYLCPYRSYFMTVGGLYIFQTTLLQSFHRLRVTVFVHDRRLRYQSRQLFSVLSLISFSICLIGLLPLLITKRFSYYPDAHACYIAFNDTVGVLYPSICFYFTPLILQIIISFWILSHISHRTLVGQPFYKTKRRILKERRVLFRLFIPVLLLMSVGVIYFVFFFRTIISDQQWQTPAYALHLSFSGTSLATALSMLANLLFYHQVSNVVRNLFRCCIQNKSKHRRTIIVI</sequence>
<dbReference type="Proteomes" id="UP000663828">
    <property type="component" value="Unassembled WGS sequence"/>
</dbReference>
<feature type="transmembrane region" description="Helical" evidence="5">
    <location>
        <begin position="80"/>
        <end position="99"/>
    </location>
</feature>
<keyword evidence="3 5" id="KW-1133">Transmembrane helix</keyword>
<evidence type="ECO:0000256" key="2">
    <source>
        <dbReference type="ARBA" id="ARBA00022692"/>
    </source>
</evidence>
<keyword evidence="4 5" id="KW-0472">Membrane</keyword>
<feature type="transmembrane region" description="Helical" evidence="5">
    <location>
        <begin position="6"/>
        <end position="30"/>
    </location>
</feature>
<dbReference type="Gene3D" id="1.20.1070.10">
    <property type="entry name" value="Rhodopsin 7-helix transmembrane proteins"/>
    <property type="match status" value="1"/>
</dbReference>
<reference evidence="7" key="1">
    <citation type="submission" date="2021-02" db="EMBL/GenBank/DDBJ databases">
        <authorList>
            <person name="Nowell W R."/>
        </authorList>
    </citation>
    <scope>NUCLEOTIDE SEQUENCE</scope>
</reference>
<evidence type="ECO:0000256" key="4">
    <source>
        <dbReference type="ARBA" id="ARBA00023136"/>
    </source>
</evidence>
<feature type="domain" description="G-protein coupled receptors family 1 profile" evidence="6">
    <location>
        <begin position="22"/>
        <end position="274"/>
    </location>
</feature>
<accession>A0A816EG23</accession>
<comment type="caution">
    <text evidence="7">The sequence shown here is derived from an EMBL/GenBank/DDBJ whole genome shotgun (WGS) entry which is preliminary data.</text>
</comment>
<feature type="transmembrane region" description="Helical" evidence="5">
    <location>
        <begin position="165"/>
        <end position="187"/>
    </location>
</feature>
<evidence type="ECO:0000259" key="6">
    <source>
        <dbReference type="PROSITE" id="PS50262"/>
    </source>
</evidence>
<dbReference type="GO" id="GO:0016020">
    <property type="term" value="C:membrane"/>
    <property type="evidence" value="ECO:0007669"/>
    <property type="project" value="UniProtKB-SubCell"/>
</dbReference>
<comment type="subcellular location">
    <subcellularLocation>
        <location evidence="1">Membrane</location>
    </subcellularLocation>
</comment>
<gene>
    <name evidence="7" type="ORF">XAT740_LOCUS54359</name>
</gene>
<evidence type="ECO:0000256" key="3">
    <source>
        <dbReference type="ARBA" id="ARBA00022989"/>
    </source>
</evidence>